<keyword evidence="3" id="KW-0804">Transcription</keyword>
<evidence type="ECO:0000313" key="6">
    <source>
        <dbReference type="Proteomes" id="UP000241158"/>
    </source>
</evidence>
<keyword evidence="2" id="KW-0238">DNA-binding</keyword>
<dbReference type="GO" id="GO:0043565">
    <property type="term" value="F:sequence-specific DNA binding"/>
    <property type="evidence" value="ECO:0007669"/>
    <property type="project" value="InterPro"/>
</dbReference>
<dbReference type="Pfam" id="PF12833">
    <property type="entry name" value="HTH_18"/>
    <property type="match status" value="1"/>
</dbReference>
<dbReference type="PROSITE" id="PS01124">
    <property type="entry name" value="HTH_ARAC_FAMILY_2"/>
    <property type="match status" value="1"/>
</dbReference>
<evidence type="ECO:0000259" key="4">
    <source>
        <dbReference type="PROSITE" id="PS01124"/>
    </source>
</evidence>
<dbReference type="Gene3D" id="1.10.10.60">
    <property type="entry name" value="Homeodomain-like"/>
    <property type="match status" value="1"/>
</dbReference>
<dbReference type="PANTHER" id="PTHR46796:SF6">
    <property type="entry name" value="ARAC SUBFAMILY"/>
    <property type="match status" value="1"/>
</dbReference>
<dbReference type="InterPro" id="IPR018060">
    <property type="entry name" value="HTH_AraC"/>
</dbReference>
<evidence type="ECO:0000256" key="3">
    <source>
        <dbReference type="ARBA" id="ARBA00023163"/>
    </source>
</evidence>
<feature type="domain" description="HTH araC/xylS-type" evidence="4">
    <location>
        <begin position="193"/>
        <end position="291"/>
    </location>
</feature>
<proteinExistence type="predicted"/>
<dbReference type="InterPro" id="IPR020449">
    <property type="entry name" value="Tscrpt_reg_AraC-type_HTH"/>
</dbReference>
<dbReference type="GO" id="GO:0003700">
    <property type="term" value="F:DNA-binding transcription factor activity"/>
    <property type="evidence" value="ECO:0007669"/>
    <property type="project" value="InterPro"/>
</dbReference>
<name>A0A2P7AQT0_9HYPH</name>
<gene>
    <name evidence="5" type="ORF">CU100_14445</name>
</gene>
<organism evidence="5 6">
    <name type="scientific">Phyllobacterium endophyticum</name>
    <dbReference type="NCBI Taxonomy" id="1149773"/>
    <lineage>
        <taxon>Bacteria</taxon>
        <taxon>Pseudomonadati</taxon>
        <taxon>Pseudomonadota</taxon>
        <taxon>Alphaproteobacteria</taxon>
        <taxon>Hyphomicrobiales</taxon>
        <taxon>Phyllobacteriaceae</taxon>
        <taxon>Phyllobacterium</taxon>
    </lineage>
</organism>
<dbReference type="InterPro" id="IPR050204">
    <property type="entry name" value="AraC_XylS_family_regulators"/>
</dbReference>
<sequence>MASLTSQSRPDEVRRSVHQTLVHHFIDWGMVRAQIVKRTGLARQETHIARDQHSFLINLKGGARFGEDFVEGRSIGFTPRRPGSIVFVPAHREWTGWDEGDAIGSYLFVSIDTTFINQCIDSRHLVGLKPAIGFRDVMIEYSLQRIATELNNPDPISVSMAKSQAVQLFVQLLRLNGVGLEPVKGGLSPHNLKRINAMIESRPANPPSVDELIRESGVSRRHFFRAFKQSTGKTPHSYVLRHQLKFAVNLLRATDLSATEIALECGFSSSSHFTIAFKQAFGAAPSQFRKGWRC</sequence>
<dbReference type="Proteomes" id="UP000241158">
    <property type="component" value="Unassembled WGS sequence"/>
</dbReference>
<dbReference type="InterPro" id="IPR009057">
    <property type="entry name" value="Homeodomain-like_sf"/>
</dbReference>
<dbReference type="EMBL" id="PGGN01000003">
    <property type="protein sequence ID" value="PSH56579.1"/>
    <property type="molecule type" value="Genomic_DNA"/>
</dbReference>
<dbReference type="PRINTS" id="PR00032">
    <property type="entry name" value="HTHARAC"/>
</dbReference>
<evidence type="ECO:0000313" key="5">
    <source>
        <dbReference type="EMBL" id="PSH56579.1"/>
    </source>
</evidence>
<dbReference type="PANTHER" id="PTHR46796">
    <property type="entry name" value="HTH-TYPE TRANSCRIPTIONAL ACTIVATOR RHAS-RELATED"/>
    <property type="match status" value="1"/>
</dbReference>
<evidence type="ECO:0000256" key="1">
    <source>
        <dbReference type="ARBA" id="ARBA00023015"/>
    </source>
</evidence>
<dbReference type="SUPFAM" id="SSF46689">
    <property type="entry name" value="Homeodomain-like"/>
    <property type="match status" value="2"/>
</dbReference>
<dbReference type="AlphaFoldDB" id="A0A2P7AQT0"/>
<accession>A0A2P7AQT0</accession>
<reference evidence="6" key="1">
    <citation type="submission" date="2017-11" db="EMBL/GenBank/DDBJ databases">
        <authorList>
            <person name="Kuznetsova I."/>
            <person name="Sazanova A."/>
            <person name="Chirak E."/>
            <person name="Safronova V."/>
            <person name="Willems A."/>
        </authorList>
    </citation>
    <scope>NUCLEOTIDE SEQUENCE [LARGE SCALE GENOMIC DNA]</scope>
    <source>
        <strain evidence="6">PEPV15</strain>
    </source>
</reference>
<keyword evidence="1" id="KW-0805">Transcription regulation</keyword>
<dbReference type="SMART" id="SM00342">
    <property type="entry name" value="HTH_ARAC"/>
    <property type="match status" value="1"/>
</dbReference>
<keyword evidence="6" id="KW-1185">Reference proteome</keyword>
<protein>
    <submittedName>
        <fullName evidence="5">AraC family transcriptional regulator</fullName>
    </submittedName>
</protein>
<dbReference type="OrthoDB" id="9806208at2"/>
<evidence type="ECO:0000256" key="2">
    <source>
        <dbReference type="ARBA" id="ARBA00023125"/>
    </source>
</evidence>
<comment type="caution">
    <text evidence="5">The sequence shown here is derived from an EMBL/GenBank/DDBJ whole genome shotgun (WGS) entry which is preliminary data.</text>
</comment>